<dbReference type="SUPFAM" id="SSF56672">
    <property type="entry name" value="DNA/RNA polymerases"/>
    <property type="match status" value="1"/>
</dbReference>
<accession>A0AAV1XTW5</accession>
<dbReference type="Pfam" id="PF00078">
    <property type="entry name" value="RVT_1"/>
    <property type="match status" value="1"/>
</dbReference>
<sequence>MDGIVIANEIIDQARKKKDGNCFIFKVDFEKAYDSMDWSFLLYMMERMGFRATWRNWIKNCLQSNSISVLINGSPFMEFNMSRGLRQGDPVAPFLFLIVGEGLDGIMRSVVSKQIFKGYSVGKDKVVISHLQYADDTLLIGEESVDNVLALKYILKCFELASGLRINFHKSSFIDVKRRGGFVQMAVNKLFCYVGAIPFKFLGIPVGANPRRIST</sequence>
<dbReference type="EMBL" id="CAXHTB010000018">
    <property type="protein sequence ID" value="CAL0325061.1"/>
    <property type="molecule type" value="Genomic_DNA"/>
</dbReference>
<feature type="domain" description="Reverse transcriptase" evidence="1">
    <location>
        <begin position="1"/>
        <end position="206"/>
    </location>
</feature>
<evidence type="ECO:0000313" key="2">
    <source>
        <dbReference type="EMBL" id="CAL0325061.1"/>
    </source>
</evidence>
<dbReference type="PANTHER" id="PTHR33116:SF75">
    <property type="entry name" value="RIBONUCLEASE H PROTEIN"/>
    <property type="match status" value="1"/>
</dbReference>
<evidence type="ECO:0000313" key="3">
    <source>
        <dbReference type="Proteomes" id="UP001497480"/>
    </source>
</evidence>
<dbReference type="Proteomes" id="UP001497480">
    <property type="component" value="Unassembled WGS sequence"/>
</dbReference>
<protein>
    <recommendedName>
        <fullName evidence="1">Reverse transcriptase domain-containing protein</fullName>
    </recommendedName>
</protein>
<dbReference type="AlphaFoldDB" id="A0AAV1XTW5"/>
<gene>
    <name evidence="2" type="ORF">LLUT_LOCUS26121</name>
</gene>
<dbReference type="InterPro" id="IPR000477">
    <property type="entry name" value="RT_dom"/>
</dbReference>
<keyword evidence="3" id="KW-1185">Reference proteome</keyword>
<organism evidence="2 3">
    <name type="scientific">Lupinus luteus</name>
    <name type="common">European yellow lupine</name>
    <dbReference type="NCBI Taxonomy" id="3873"/>
    <lineage>
        <taxon>Eukaryota</taxon>
        <taxon>Viridiplantae</taxon>
        <taxon>Streptophyta</taxon>
        <taxon>Embryophyta</taxon>
        <taxon>Tracheophyta</taxon>
        <taxon>Spermatophyta</taxon>
        <taxon>Magnoliopsida</taxon>
        <taxon>eudicotyledons</taxon>
        <taxon>Gunneridae</taxon>
        <taxon>Pentapetalae</taxon>
        <taxon>rosids</taxon>
        <taxon>fabids</taxon>
        <taxon>Fabales</taxon>
        <taxon>Fabaceae</taxon>
        <taxon>Papilionoideae</taxon>
        <taxon>50 kb inversion clade</taxon>
        <taxon>genistoids sensu lato</taxon>
        <taxon>core genistoids</taxon>
        <taxon>Genisteae</taxon>
        <taxon>Lupinus</taxon>
    </lineage>
</organism>
<reference evidence="2 3" key="1">
    <citation type="submission" date="2024-03" db="EMBL/GenBank/DDBJ databases">
        <authorList>
            <person name="Martinez-Hernandez J."/>
        </authorList>
    </citation>
    <scope>NUCLEOTIDE SEQUENCE [LARGE SCALE GENOMIC DNA]</scope>
</reference>
<dbReference type="PANTHER" id="PTHR33116">
    <property type="entry name" value="REVERSE TRANSCRIPTASE ZINC-BINDING DOMAIN-CONTAINING PROTEIN-RELATED-RELATED"/>
    <property type="match status" value="1"/>
</dbReference>
<name>A0AAV1XTW5_LUPLU</name>
<dbReference type="InterPro" id="IPR043502">
    <property type="entry name" value="DNA/RNA_pol_sf"/>
</dbReference>
<proteinExistence type="predicted"/>
<evidence type="ECO:0000259" key="1">
    <source>
        <dbReference type="PROSITE" id="PS50878"/>
    </source>
</evidence>
<comment type="caution">
    <text evidence="2">The sequence shown here is derived from an EMBL/GenBank/DDBJ whole genome shotgun (WGS) entry which is preliminary data.</text>
</comment>
<dbReference type="PROSITE" id="PS50878">
    <property type="entry name" value="RT_POL"/>
    <property type="match status" value="1"/>
</dbReference>